<gene>
    <name evidence="1" type="primary">NCL1_29618</name>
    <name evidence="1" type="ORF">TNCV_1740741</name>
</gene>
<protein>
    <submittedName>
        <fullName evidence="1">Uncharacterized protein</fullName>
    </submittedName>
</protein>
<sequence>MRIVKRCASFMRKSGCCGICIYRAYCGCSELVVGIANMGKLPELDDFDRGQTVGARHMIHSISEIIRQLELSMSTVSKVYQEYMDKTRDRAKCKGQLAMPVLVERQLKRIVHSQKTQTLPPSCMTVSIMQSVNGLCKARFSLWVSGTVHLRE</sequence>
<dbReference type="EMBL" id="BMAU01021142">
    <property type="protein sequence ID" value="GFX92154.1"/>
    <property type="molecule type" value="Genomic_DNA"/>
</dbReference>
<reference evidence="1" key="1">
    <citation type="submission" date="2020-08" db="EMBL/GenBank/DDBJ databases">
        <title>Multicomponent nature underlies the extraordinary mechanical properties of spider dragline silk.</title>
        <authorList>
            <person name="Kono N."/>
            <person name="Nakamura H."/>
            <person name="Mori M."/>
            <person name="Yoshida Y."/>
            <person name="Ohtoshi R."/>
            <person name="Malay A.D."/>
            <person name="Moran D.A.P."/>
            <person name="Tomita M."/>
            <person name="Numata K."/>
            <person name="Arakawa K."/>
        </authorList>
    </citation>
    <scope>NUCLEOTIDE SEQUENCE</scope>
</reference>
<keyword evidence="2" id="KW-1185">Reference proteome</keyword>
<proteinExistence type="predicted"/>
<accession>A0A8X6RH48</accession>
<name>A0A8X6RH48_TRICX</name>
<organism evidence="1 2">
    <name type="scientific">Trichonephila clavipes</name>
    <name type="common">Golden silk orbweaver</name>
    <name type="synonym">Nephila clavipes</name>
    <dbReference type="NCBI Taxonomy" id="2585209"/>
    <lineage>
        <taxon>Eukaryota</taxon>
        <taxon>Metazoa</taxon>
        <taxon>Ecdysozoa</taxon>
        <taxon>Arthropoda</taxon>
        <taxon>Chelicerata</taxon>
        <taxon>Arachnida</taxon>
        <taxon>Araneae</taxon>
        <taxon>Araneomorphae</taxon>
        <taxon>Entelegynae</taxon>
        <taxon>Araneoidea</taxon>
        <taxon>Nephilidae</taxon>
        <taxon>Trichonephila</taxon>
    </lineage>
</organism>
<evidence type="ECO:0000313" key="2">
    <source>
        <dbReference type="Proteomes" id="UP000887159"/>
    </source>
</evidence>
<dbReference type="Proteomes" id="UP000887159">
    <property type="component" value="Unassembled WGS sequence"/>
</dbReference>
<evidence type="ECO:0000313" key="1">
    <source>
        <dbReference type="EMBL" id="GFX92154.1"/>
    </source>
</evidence>
<comment type="caution">
    <text evidence="1">The sequence shown here is derived from an EMBL/GenBank/DDBJ whole genome shotgun (WGS) entry which is preliminary data.</text>
</comment>
<dbReference type="AlphaFoldDB" id="A0A8X6RH48"/>